<dbReference type="InterPro" id="IPR024083">
    <property type="entry name" value="Fumarase/histidase_N"/>
</dbReference>
<dbReference type="HOGENOM" id="CLU_014801_3_1_1"/>
<protein>
    <submittedName>
        <fullName evidence="3">Phenylalanine ammonia-lyase</fullName>
    </submittedName>
</protein>
<comment type="caution">
    <text evidence="3">The sequence shown here is derived from an EMBL/GenBank/DDBJ whole genome shotgun (WGS) entry which is preliminary data.</text>
</comment>
<accession>A0A010R829</accession>
<dbReference type="InterPro" id="IPR005922">
    <property type="entry name" value="Phe_NH3-lyase"/>
</dbReference>
<comment type="similarity">
    <text evidence="1 2">Belongs to the PAL/histidase family.</text>
</comment>
<dbReference type="Gene3D" id="1.20.200.10">
    <property type="entry name" value="Fumarase/aspartase (Central domain)"/>
    <property type="match status" value="1"/>
</dbReference>
<dbReference type="PANTHER" id="PTHR10362">
    <property type="entry name" value="HISTIDINE AMMONIA-LYASE"/>
    <property type="match status" value="1"/>
</dbReference>
<evidence type="ECO:0000256" key="2">
    <source>
        <dbReference type="RuleBase" id="RU003954"/>
    </source>
</evidence>
<dbReference type="CDD" id="cd00332">
    <property type="entry name" value="PAL-HAL"/>
    <property type="match status" value="1"/>
</dbReference>
<sequence>MLMGHLHLVSGQWNHLRQLLDSRSRVVVDGQTLSLSDVVAVSHYHAAVSLTSDANIINKVHESTTLLRLKLRQGATIYGITTGFGGSADVRTSDHEELQRGLLQLLQVGILLPSDKGSDLHGESHLGMQAWRGHALPTSIVRGMLLVRVNSLLRGHSGVRLEVLEAMLTLLDNHIIPIVPLRGSISASGDLIPLSYIAGVLEGNSDVYVAVGAQRPKFMTAKEALKMIGLEPVRFEAKEALGITNGTATSAATACIAMHQAHQLATMSQFLTAMATEALRGRQSNYHPFIAQCRPHLGQVEAAANILRFLSGSKLTRKGDDHAEGLVQDRYPLRTAPQWIGPLLEDLMLAQQQVQVEINSTTDNPLFDVETETVHQGGNFQALAVTSAMEKASSSMQLLGKLMFAQCTELLNAKLNDCLPPNLAADNPSKSFTTKGLDITMAAYMSELAHLSHPVSAHIQSAEMNNQSVNSLALIAARNALEMTEILYLMVATYIYALCQALDLQCLHLEFCSVTRPAMLEVAQNCVGFPRAADGADDIAQRCGEILLQKWDGLANLDVEDRGRAAAREAKGEQLEVLAPYFEGMHPEELIIAVKAMDAYTKQSAERISHEYRKTRFRFLENPSTGTYLGVASKAIYIYVRKTLGVPMHRGLQDYPPTLGINENPGEPGKKTIGTLTSEIYVALRSGSMHDLLMSTVSSLDLK</sequence>
<dbReference type="EMBL" id="JARH01000849">
    <property type="protein sequence ID" value="EXF76351.1"/>
    <property type="molecule type" value="Genomic_DNA"/>
</dbReference>
<dbReference type="SUPFAM" id="SSF48557">
    <property type="entry name" value="L-aspartase-like"/>
    <property type="match status" value="1"/>
</dbReference>
<dbReference type="GO" id="GO:0016841">
    <property type="term" value="F:ammonia-lyase activity"/>
    <property type="evidence" value="ECO:0007669"/>
    <property type="project" value="InterPro"/>
</dbReference>
<dbReference type="KEGG" id="cfj:CFIO01_12530"/>
<evidence type="ECO:0000313" key="4">
    <source>
        <dbReference type="Proteomes" id="UP000020467"/>
    </source>
</evidence>
<dbReference type="Proteomes" id="UP000020467">
    <property type="component" value="Unassembled WGS sequence"/>
</dbReference>
<dbReference type="InterPro" id="IPR001106">
    <property type="entry name" value="Aromatic_Lyase"/>
</dbReference>
<organism evidence="3 4">
    <name type="scientific">Colletotrichum fioriniae PJ7</name>
    <dbReference type="NCBI Taxonomy" id="1445577"/>
    <lineage>
        <taxon>Eukaryota</taxon>
        <taxon>Fungi</taxon>
        <taxon>Dikarya</taxon>
        <taxon>Ascomycota</taxon>
        <taxon>Pezizomycotina</taxon>
        <taxon>Sordariomycetes</taxon>
        <taxon>Hypocreomycetidae</taxon>
        <taxon>Glomerellales</taxon>
        <taxon>Glomerellaceae</taxon>
        <taxon>Colletotrichum</taxon>
        <taxon>Colletotrichum acutatum species complex</taxon>
    </lineage>
</organism>
<evidence type="ECO:0000256" key="1">
    <source>
        <dbReference type="ARBA" id="ARBA00007238"/>
    </source>
</evidence>
<dbReference type="eggNOG" id="KOG0222">
    <property type="taxonomic scope" value="Eukaryota"/>
</dbReference>
<dbReference type="Gene3D" id="1.10.274.20">
    <property type="entry name" value="Phenylalanine ammonia-lyase 1, domain 3"/>
    <property type="match status" value="1"/>
</dbReference>
<dbReference type="GO" id="GO:0005737">
    <property type="term" value="C:cytoplasm"/>
    <property type="evidence" value="ECO:0007669"/>
    <property type="project" value="InterPro"/>
</dbReference>
<dbReference type="OrthoDB" id="10051290at2759"/>
<dbReference type="NCBIfam" id="TIGR01226">
    <property type="entry name" value="phe_am_lyase"/>
    <property type="match status" value="1"/>
</dbReference>
<dbReference type="InterPro" id="IPR023144">
    <property type="entry name" value="Phe_NH3-lyase_shielding_dom_sf"/>
</dbReference>
<keyword evidence="2 3" id="KW-0456">Lyase</keyword>
<dbReference type="InterPro" id="IPR008948">
    <property type="entry name" value="L-Aspartase-like"/>
</dbReference>
<dbReference type="InterPro" id="IPR022313">
    <property type="entry name" value="Phe/His_NH3-lyase_AS"/>
</dbReference>
<gene>
    <name evidence="3" type="ORF">CFIO01_12530</name>
</gene>
<dbReference type="STRING" id="1445577.A0A010R829"/>
<keyword evidence="4" id="KW-1185">Reference proteome</keyword>
<proteinExistence type="inferred from homology"/>
<dbReference type="Pfam" id="PF00221">
    <property type="entry name" value="Lyase_aromatic"/>
    <property type="match status" value="1"/>
</dbReference>
<dbReference type="GO" id="GO:0006559">
    <property type="term" value="P:L-phenylalanine catabolic process"/>
    <property type="evidence" value="ECO:0007669"/>
    <property type="project" value="InterPro"/>
</dbReference>
<dbReference type="AlphaFoldDB" id="A0A010R829"/>
<name>A0A010R829_9PEZI</name>
<evidence type="ECO:0000313" key="3">
    <source>
        <dbReference type="EMBL" id="EXF76351.1"/>
    </source>
</evidence>
<dbReference type="Gene3D" id="1.10.275.10">
    <property type="entry name" value="Fumarase/aspartase (N-terminal domain)"/>
    <property type="match status" value="1"/>
</dbReference>
<reference evidence="3 4" key="1">
    <citation type="submission" date="2014-02" db="EMBL/GenBank/DDBJ databases">
        <title>The genome sequence of Colletotrichum fioriniae PJ7.</title>
        <authorList>
            <person name="Baroncelli R."/>
            <person name="Thon M.R."/>
        </authorList>
    </citation>
    <scope>NUCLEOTIDE SEQUENCE [LARGE SCALE GENOMIC DNA]</scope>
    <source>
        <strain evidence="3 4">PJ7</strain>
    </source>
</reference>
<dbReference type="PROSITE" id="PS00488">
    <property type="entry name" value="PAL_HISTIDASE"/>
    <property type="match status" value="1"/>
</dbReference>